<evidence type="ECO:0000313" key="4">
    <source>
        <dbReference type="Proteomes" id="UP001228504"/>
    </source>
</evidence>
<dbReference type="CDD" id="cd06223">
    <property type="entry name" value="PRTases_typeI"/>
    <property type="match status" value="1"/>
</dbReference>
<evidence type="ECO:0000259" key="2">
    <source>
        <dbReference type="Pfam" id="PF00156"/>
    </source>
</evidence>
<evidence type="ECO:0000313" key="3">
    <source>
        <dbReference type="EMBL" id="MDQ0148793.1"/>
    </source>
</evidence>
<dbReference type="InterPro" id="IPR029057">
    <property type="entry name" value="PRTase-like"/>
</dbReference>
<dbReference type="PANTHER" id="PTHR47505">
    <property type="entry name" value="DNA UTILIZATION PROTEIN YHGH"/>
    <property type="match status" value="1"/>
</dbReference>
<dbReference type="Pfam" id="PF00156">
    <property type="entry name" value="Pribosyltran"/>
    <property type="match status" value="1"/>
</dbReference>
<comment type="similarity">
    <text evidence="1">Belongs to the ComF/GntX family.</text>
</comment>
<organism evidence="3 4">
    <name type="scientific">Eubacterium multiforme</name>
    <dbReference type="NCBI Taxonomy" id="83339"/>
    <lineage>
        <taxon>Bacteria</taxon>
        <taxon>Bacillati</taxon>
        <taxon>Bacillota</taxon>
        <taxon>Clostridia</taxon>
        <taxon>Eubacteriales</taxon>
        <taxon>Eubacteriaceae</taxon>
        <taxon>Eubacterium</taxon>
    </lineage>
</organism>
<name>A0ABT9UQ55_9FIRM</name>
<protein>
    <submittedName>
        <fullName evidence="3">Competence protein ComFC</fullName>
    </submittedName>
</protein>
<dbReference type="InterPro" id="IPR051910">
    <property type="entry name" value="ComF/GntX_DNA_util-trans"/>
</dbReference>
<dbReference type="RefSeq" id="WP_307483284.1">
    <property type="nucleotide sequence ID" value="NZ_JAUSUF010000001.1"/>
</dbReference>
<dbReference type="EMBL" id="JAUSUF010000001">
    <property type="protein sequence ID" value="MDQ0148793.1"/>
    <property type="molecule type" value="Genomic_DNA"/>
</dbReference>
<feature type="domain" description="Phosphoribosyltransferase" evidence="2">
    <location>
        <begin position="116"/>
        <end position="208"/>
    </location>
</feature>
<dbReference type="PANTHER" id="PTHR47505:SF1">
    <property type="entry name" value="DNA UTILIZATION PROTEIN YHGH"/>
    <property type="match status" value="1"/>
</dbReference>
<dbReference type="Proteomes" id="UP001228504">
    <property type="component" value="Unassembled WGS sequence"/>
</dbReference>
<dbReference type="Gene3D" id="3.40.50.2020">
    <property type="match status" value="1"/>
</dbReference>
<evidence type="ECO:0000256" key="1">
    <source>
        <dbReference type="ARBA" id="ARBA00008007"/>
    </source>
</evidence>
<proteinExistence type="inferred from homology"/>
<gene>
    <name evidence="3" type="ORF">J2S18_000710</name>
</gene>
<comment type="caution">
    <text evidence="3">The sequence shown here is derived from an EMBL/GenBank/DDBJ whole genome shotgun (WGS) entry which is preliminary data.</text>
</comment>
<sequence length="211" mass="24339">MGGKLLKKLDYLIDCILQIIFPSPPYCIICRDDEEEGICKACIKSIKLCEEDEYYGYYNGVLKELIHLFKFKKDFLAGEILVNMLEEKIKNIDKDYILTYIPIGKKSKRQRGFNQCEYIAKKLSRKLDLRCSNTLTKIKETKVQKELNKSERMENIKNSFGVINRELIKGNKFILIDDVVTTGATLKEGVKTLKENGALEIKILTIAKSRI</sequence>
<dbReference type="SUPFAM" id="SSF53271">
    <property type="entry name" value="PRTase-like"/>
    <property type="match status" value="1"/>
</dbReference>
<keyword evidence="4" id="KW-1185">Reference proteome</keyword>
<accession>A0ABT9UQ55</accession>
<dbReference type="InterPro" id="IPR000836">
    <property type="entry name" value="PRTase_dom"/>
</dbReference>
<reference evidence="3 4" key="1">
    <citation type="submission" date="2023-07" db="EMBL/GenBank/DDBJ databases">
        <title>Genomic Encyclopedia of Type Strains, Phase IV (KMG-IV): sequencing the most valuable type-strain genomes for metagenomic binning, comparative biology and taxonomic classification.</title>
        <authorList>
            <person name="Goeker M."/>
        </authorList>
    </citation>
    <scope>NUCLEOTIDE SEQUENCE [LARGE SCALE GENOMIC DNA]</scope>
    <source>
        <strain evidence="3 4">DSM 20694</strain>
    </source>
</reference>